<dbReference type="AlphaFoldDB" id="A0A9P7DSZ8"/>
<reference evidence="2" key="1">
    <citation type="journal article" date="2020" name="New Phytol.">
        <title>Comparative genomics reveals dynamic genome evolution in host specialist ectomycorrhizal fungi.</title>
        <authorList>
            <person name="Lofgren L.A."/>
            <person name="Nguyen N.H."/>
            <person name="Vilgalys R."/>
            <person name="Ruytinx J."/>
            <person name="Liao H.L."/>
            <person name="Branco S."/>
            <person name="Kuo A."/>
            <person name="LaButti K."/>
            <person name="Lipzen A."/>
            <person name="Andreopoulos W."/>
            <person name="Pangilinan J."/>
            <person name="Riley R."/>
            <person name="Hundley H."/>
            <person name="Na H."/>
            <person name="Barry K."/>
            <person name="Grigoriev I.V."/>
            <person name="Stajich J.E."/>
            <person name="Kennedy P.G."/>
        </authorList>
    </citation>
    <scope>NUCLEOTIDE SEQUENCE</scope>
    <source>
        <strain evidence="2">S12</strain>
    </source>
</reference>
<sequence length="174" mass="19566">MPDGPCGSGRVQRTNVGFQNVTPIADVKARPFSTNQRYLRVLYLAAVLIFTTDFMVHTMGRFAASSMRRTYLLHLPTREPGPILLIEGSSPSWLPDQGGNTRLQGLSSLINTVGLIHQMQALCSNFWRSKRLPLLKNYRGNPLARRQDLRCAISYQSSVFGHHVIKVMAYEVSF</sequence>
<organism evidence="2 3">
    <name type="scientific">Suillus plorans</name>
    <dbReference type="NCBI Taxonomy" id="116603"/>
    <lineage>
        <taxon>Eukaryota</taxon>
        <taxon>Fungi</taxon>
        <taxon>Dikarya</taxon>
        <taxon>Basidiomycota</taxon>
        <taxon>Agaricomycotina</taxon>
        <taxon>Agaricomycetes</taxon>
        <taxon>Agaricomycetidae</taxon>
        <taxon>Boletales</taxon>
        <taxon>Suillineae</taxon>
        <taxon>Suillaceae</taxon>
        <taxon>Suillus</taxon>
    </lineage>
</organism>
<feature type="transmembrane region" description="Helical" evidence="1">
    <location>
        <begin position="41"/>
        <end position="64"/>
    </location>
</feature>
<dbReference type="RefSeq" id="XP_041165431.1">
    <property type="nucleotide sequence ID" value="XM_041311689.1"/>
</dbReference>
<comment type="caution">
    <text evidence="2">The sequence shown here is derived from an EMBL/GenBank/DDBJ whole genome shotgun (WGS) entry which is preliminary data.</text>
</comment>
<dbReference type="EMBL" id="JABBWE010000006">
    <property type="protein sequence ID" value="KAG1802239.1"/>
    <property type="molecule type" value="Genomic_DNA"/>
</dbReference>
<evidence type="ECO:0000313" key="3">
    <source>
        <dbReference type="Proteomes" id="UP000719766"/>
    </source>
</evidence>
<name>A0A9P7DSZ8_9AGAM</name>
<keyword evidence="1" id="KW-1133">Transmembrane helix</keyword>
<proteinExistence type="predicted"/>
<gene>
    <name evidence="2" type="ORF">HD556DRAFT_807549</name>
</gene>
<accession>A0A9P7DSZ8</accession>
<keyword evidence="1" id="KW-0812">Transmembrane</keyword>
<dbReference type="GeneID" id="64605453"/>
<dbReference type="Proteomes" id="UP000719766">
    <property type="component" value="Unassembled WGS sequence"/>
</dbReference>
<keyword evidence="3" id="KW-1185">Reference proteome</keyword>
<protein>
    <submittedName>
        <fullName evidence="2">Uncharacterized protein</fullName>
    </submittedName>
</protein>
<keyword evidence="1" id="KW-0472">Membrane</keyword>
<evidence type="ECO:0000313" key="2">
    <source>
        <dbReference type="EMBL" id="KAG1802239.1"/>
    </source>
</evidence>
<evidence type="ECO:0000256" key="1">
    <source>
        <dbReference type="SAM" id="Phobius"/>
    </source>
</evidence>